<evidence type="ECO:0000259" key="13">
    <source>
        <dbReference type="Pfam" id="PF00912"/>
    </source>
</evidence>
<dbReference type="GO" id="GO:0071555">
    <property type="term" value="P:cell wall organization"/>
    <property type="evidence" value="ECO:0007669"/>
    <property type="project" value="UniProtKB-KW"/>
</dbReference>
<evidence type="ECO:0000256" key="4">
    <source>
        <dbReference type="ARBA" id="ARBA00022676"/>
    </source>
</evidence>
<dbReference type="InterPro" id="IPR036950">
    <property type="entry name" value="PBP_transglycosylase"/>
</dbReference>
<feature type="transmembrane region" description="Helical" evidence="12">
    <location>
        <begin position="21"/>
        <end position="41"/>
    </location>
</feature>
<dbReference type="InterPro" id="IPR023346">
    <property type="entry name" value="Lysozyme-like_dom_sf"/>
</dbReference>
<dbReference type="Pfam" id="PF00912">
    <property type="entry name" value="Transgly"/>
    <property type="match status" value="1"/>
</dbReference>
<keyword evidence="15" id="KW-1185">Reference proteome</keyword>
<dbReference type="GO" id="GO:0008955">
    <property type="term" value="F:peptidoglycan glycosyltransferase activity"/>
    <property type="evidence" value="ECO:0007669"/>
    <property type="project" value="UniProtKB-EC"/>
</dbReference>
<evidence type="ECO:0000256" key="8">
    <source>
        <dbReference type="ARBA" id="ARBA00023136"/>
    </source>
</evidence>
<evidence type="ECO:0000256" key="5">
    <source>
        <dbReference type="ARBA" id="ARBA00022679"/>
    </source>
</evidence>
<dbReference type="GO" id="GO:0008360">
    <property type="term" value="P:regulation of cell shape"/>
    <property type="evidence" value="ECO:0007669"/>
    <property type="project" value="UniProtKB-KW"/>
</dbReference>
<keyword evidence="4" id="KW-0328">Glycosyltransferase</keyword>
<keyword evidence="6" id="KW-0133">Cell shape</keyword>
<evidence type="ECO:0000256" key="12">
    <source>
        <dbReference type="SAM" id="Phobius"/>
    </source>
</evidence>
<dbReference type="GO" id="GO:0030288">
    <property type="term" value="C:outer membrane-bounded periplasmic space"/>
    <property type="evidence" value="ECO:0007669"/>
    <property type="project" value="TreeGrafter"/>
</dbReference>
<dbReference type="EMBL" id="NHNI01000004">
    <property type="protein sequence ID" value="OZY83736.1"/>
    <property type="molecule type" value="Genomic_DNA"/>
</dbReference>
<dbReference type="GO" id="GO:0009252">
    <property type="term" value="P:peptidoglycan biosynthetic process"/>
    <property type="evidence" value="ECO:0007669"/>
    <property type="project" value="UniProtKB-KW"/>
</dbReference>
<comment type="catalytic activity">
    <reaction evidence="10">
        <text>Preferential cleavage: (Ac)2-L-Lys-D-Ala-|-D-Ala. Also transpeptidation of peptidyl-alanyl moieties that are N-acyl substituents of D-alanine.</text>
        <dbReference type="EC" id="3.4.16.4"/>
    </reaction>
</comment>
<dbReference type="InterPro" id="IPR050396">
    <property type="entry name" value="Glycosyltr_51/Transpeptidase"/>
</dbReference>
<evidence type="ECO:0000256" key="6">
    <source>
        <dbReference type="ARBA" id="ARBA00022960"/>
    </source>
</evidence>
<reference evidence="15" key="1">
    <citation type="submission" date="2017-05" db="EMBL/GenBank/DDBJ databases">
        <authorList>
            <person name="Barney B.M."/>
        </authorList>
    </citation>
    <scope>NUCLEOTIDE SEQUENCE [LARGE SCALE GENOMIC DNA]</scope>
    <source>
        <strain evidence="15">PSBB022</strain>
    </source>
</reference>
<keyword evidence="12" id="KW-0812">Transmembrane</keyword>
<protein>
    <recommendedName>
        <fullName evidence="13">Glycosyl transferase family 51 domain-containing protein</fullName>
    </recommendedName>
</protein>
<keyword evidence="12" id="KW-1133">Transmembrane helix</keyword>
<gene>
    <name evidence="14" type="ORF">CBP51_20315</name>
</gene>
<keyword evidence="3" id="KW-1003">Cell membrane</keyword>
<dbReference type="SUPFAM" id="SSF53955">
    <property type="entry name" value="Lysozyme-like"/>
    <property type="match status" value="1"/>
</dbReference>
<name>A0A266Q268_9GAMM</name>
<comment type="pathway">
    <text evidence="2">Cell wall biogenesis; peptidoglycan biosynthesis.</text>
</comment>
<sequence length="241" mass="26897">MWGCGITNNKGIVVVVKSIKIMFIGIFVFLLLYLGIIWVWASFSASVLIRETLLTSREVSLLPEQQRVLLKIEDPVFFEHHGLNVSNGQGLTTITSALARDIFLYGHRLHGVSGVMQSFYRAVFDCCKKVDIGRDVMALVLNRHVTKNEQLNFLLSTAYMGRKDGNSIVGFDRAAMAYYDKPLGDLSLQEFSGLVAMVAAPTYYHPLNNPEAHALRTARIINIANGQCEPDGLLDLTYEHC</sequence>
<feature type="domain" description="Glycosyl transferase family 51" evidence="13">
    <location>
        <begin position="63"/>
        <end position="222"/>
    </location>
</feature>
<dbReference type="GO" id="GO:0009002">
    <property type="term" value="F:serine-type D-Ala-D-Ala carboxypeptidase activity"/>
    <property type="evidence" value="ECO:0007669"/>
    <property type="project" value="UniProtKB-EC"/>
</dbReference>
<dbReference type="Proteomes" id="UP000216101">
    <property type="component" value="Unassembled WGS sequence"/>
</dbReference>
<comment type="caution">
    <text evidence="14">The sequence shown here is derived from an EMBL/GenBank/DDBJ whole genome shotgun (WGS) entry which is preliminary data.</text>
</comment>
<evidence type="ECO:0000256" key="7">
    <source>
        <dbReference type="ARBA" id="ARBA00022984"/>
    </source>
</evidence>
<dbReference type="PANTHER" id="PTHR32282:SF11">
    <property type="entry name" value="PENICILLIN-BINDING PROTEIN 1B"/>
    <property type="match status" value="1"/>
</dbReference>
<comment type="catalytic activity">
    <reaction evidence="11">
        <text>[GlcNAc-(1-&gt;4)-Mur2Ac(oyl-L-Ala-gamma-D-Glu-L-Lys-D-Ala-D-Ala)](n)-di-trans,octa-cis-undecaprenyl diphosphate + beta-D-GlcNAc-(1-&gt;4)-Mur2Ac(oyl-L-Ala-gamma-D-Glu-L-Lys-D-Ala-D-Ala)-di-trans,octa-cis-undecaprenyl diphosphate = [GlcNAc-(1-&gt;4)-Mur2Ac(oyl-L-Ala-gamma-D-Glu-L-Lys-D-Ala-D-Ala)](n+1)-di-trans,octa-cis-undecaprenyl diphosphate + di-trans,octa-cis-undecaprenyl diphosphate + H(+)</text>
        <dbReference type="Rhea" id="RHEA:23708"/>
        <dbReference type="Rhea" id="RHEA-COMP:9602"/>
        <dbReference type="Rhea" id="RHEA-COMP:9603"/>
        <dbReference type="ChEBI" id="CHEBI:15378"/>
        <dbReference type="ChEBI" id="CHEBI:58405"/>
        <dbReference type="ChEBI" id="CHEBI:60033"/>
        <dbReference type="ChEBI" id="CHEBI:78435"/>
        <dbReference type="EC" id="2.4.99.28"/>
    </reaction>
</comment>
<evidence type="ECO:0000256" key="10">
    <source>
        <dbReference type="ARBA" id="ARBA00034000"/>
    </source>
</evidence>
<keyword evidence="7" id="KW-0573">Peptidoglycan synthesis</keyword>
<dbReference type="Gene3D" id="1.10.3810.10">
    <property type="entry name" value="Biosynthetic peptidoglycan transglycosylase-like"/>
    <property type="match status" value="1"/>
</dbReference>
<evidence type="ECO:0000256" key="9">
    <source>
        <dbReference type="ARBA" id="ARBA00023316"/>
    </source>
</evidence>
<keyword evidence="5" id="KW-0808">Transferase</keyword>
<evidence type="ECO:0000256" key="2">
    <source>
        <dbReference type="ARBA" id="ARBA00004752"/>
    </source>
</evidence>
<evidence type="ECO:0000256" key="1">
    <source>
        <dbReference type="ARBA" id="ARBA00004236"/>
    </source>
</evidence>
<keyword evidence="8 12" id="KW-0472">Membrane</keyword>
<keyword evidence="9" id="KW-0961">Cell wall biogenesis/degradation</keyword>
<dbReference type="AlphaFoldDB" id="A0A266Q268"/>
<accession>A0A266Q268</accession>
<evidence type="ECO:0000256" key="3">
    <source>
        <dbReference type="ARBA" id="ARBA00022475"/>
    </source>
</evidence>
<comment type="subcellular location">
    <subcellularLocation>
        <location evidence="1">Cell membrane</location>
    </subcellularLocation>
</comment>
<proteinExistence type="predicted"/>
<organism evidence="14 15">
    <name type="scientific">Cellvibrio mixtus</name>
    <dbReference type="NCBI Taxonomy" id="39650"/>
    <lineage>
        <taxon>Bacteria</taxon>
        <taxon>Pseudomonadati</taxon>
        <taxon>Pseudomonadota</taxon>
        <taxon>Gammaproteobacteria</taxon>
        <taxon>Cellvibrionales</taxon>
        <taxon>Cellvibrionaceae</taxon>
        <taxon>Cellvibrio</taxon>
    </lineage>
</organism>
<dbReference type="InterPro" id="IPR001264">
    <property type="entry name" value="Glyco_trans_51"/>
</dbReference>
<evidence type="ECO:0000256" key="11">
    <source>
        <dbReference type="ARBA" id="ARBA00049902"/>
    </source>
</evidence>
<evidence type="ECO:0000313" key="15">
    <source>
        <dbReference type="Proteomes" id="UP000216101"/>
    </source>
</evidence>
<evidence type="ECO:0000313" key="14">
    <source>
        <dbReference type="EMBL" id="OZY83736.1"/>
    </source>
</evidence>
<dbReference type="GO" id="GO:0005886">
    <property type="term" value="C:plasma membrane"/>
    <property type="evidence" value="ECO:0007669"/>
    <property type="project" value="UniProtKB-SubCell"/>
</dbReference>
<dbReference type="PANTHER" id="PTHR32282">
    <property type="entry name" value="BINDING PROTEIN TRANSPEPTIDASE, PUTATIVE-RELATED"/>
    <property type="match status" value="1"/>
</dbReference>